<comment type="caution">
    <text evidence="7">The sequence shown here is derived from an EMBL/GenBank/DDBJ whole genome shotgun (WGS) entry which is preliminary data.</text>
</comment>
<dbReference type="Gene3D" id="1.20.1480.30">
    <property type="entry name" value="Designed four-helix bundle protein"/>
    <property type="match status" value="1"/>
</dbReference>
<dbReference type="GO" id="GO:0003993">
    <property type="term" value="F:acid phosphatase activity"/>
    <property type="evidence" value="ECO:0007669"/>
    <property type="project" value="TreeGrafter"/>
</dbReference>
<dbReference type="STRING" id="135208.A0A4Z0A0A9"/>
<comment type="subcellular location">
    <subcellularLocation>
        <location evidence="1">Cytoplasm</location>
    </subcellularLocation>
</comment>
<dbReference type="AlphaFoldDB" id="A0A4Z0A0A9"/>
<evidence type="ECO:0000256" key="6">
    <source>
        <dbReference type="SAM" id="SignalP"/>
    </source>
</evidence>
<sequence>MHSWLLFIIALPLDQDAAWRRAPPPRGSSFAGSTTTFAFPPPNVTATIPDPNFPVASDVGFAGPTPTGDEAEALATAPAFPKVDTAYPLIQPDTSDHKITSFNVFHSWGNLAPWFSVTSSDFGLPGASPLIPEGCGINQVFLLHRHGARYPTGGSDPASFASKLHAAAAQGFSASGPLAFLNDWTYKLGAETLTPFGREQLYELGVGFRVNYGDLLKGFSDLPVFRTTSEARMVDSALQFAAGFFGVQEFTEDYHQLIEIEQEGFNTTLQPGNVCPNTGGAVGGFGGTQSSIWSGIYTKPIIERLSRFITGFNLTTSDIIGMQQACAYETNALGFSSFCDLFTEEEWKQFEYFNDLGFWYGDGPGNPTAAARGIGWVQELVSRLTQTRITDFDTAVNETIVSSPTLFPLNQPIYVDATHDNVLSVIVTALNFTSLRANGPLPTDHIPEDQKEQEDSHVDPGELIKSLLDMKGRLEKVWVNKEASTEGRVKKVQEILGDVPALETPDATDAKEEPEEPPKVEEKKEGGKSVADMDRRVGELEKLVGSASASLDEPLLPLLSRLNTQLTVLTQPRHLDNISRRLKLLLSDLERVSSSNQQHRRSGHHAEGAPVVAAPSVLQEQMMPILTRLVPNLPHIPHILTRLRTLSALHTSAAEFQNTLEGLEEDQKKVREALDDLTKAVESVESSLQDNAQLVRGNVSGLEERIESLMRRLEQVHAS</sequence>
<evidence type="ECO:0000256" key="2">
    <source>
        <dbReference type="ARBA" id="ARBA00022490"/>
    </source>
</evidence>
<dbReference type="GO" id="GO:0007017">
    <property type="term" value="P:microtubule-based process"/>
    <property type="evidence" value="ECO:0007669"/>
    <property type="project" value="InterPro"/>
</dbReference>
<dbReference type="EMBL" id="SFCI01000538">
    <property type="protein sequence ID" value="TFY79219.1"/>
    <property type="molecule type" value="Genomic_DNA"/>
</dbReference>
<accession>A0A4Z0A0A9</accession>
<feature type="compositionally biased region" description="Basic and acidic residues" evidence="5">
    <location>
        <begin position="508"/>
        <end position="530"/>
    </location>
</feature>
<keyword evidence="3" id="KW-0378">Hydrolase</keyword>
<dbReference type="Proteomes" id="UP000298061">
    <property type="component" value="Unassembled WGS sequence"/>
</dbReference>
<dbReference type="PANTHER" id="PTHR20963:SF42">
    <property type="entry name" value="PHOSPHOGLYCERATE MUTASE-LIKE PROTEIN"/>
    <property type="match status" value="1"/>
</dbReference>
<dbReference type="Pfam" id="PF00328">
    <property type="entry name" value="His_Phos_2"/>
    <property type="match status" value="1"/>
</dbReference>
<dbReference type="OrthoDB" id="6509975at2759"/>
<keyword evidence="4" id="KW-0175">Coiled coil</keyword>
<dbReference type="SUPFAM" id="SSF53254">
    <property type="entry name" value="Phosphoglycerate mutase-like"/>
    <property type="match status" value="1"/>
</dbReference>
<dbReference type="CDD" id="cd07061">
    <property type="entry name" value="HP_HAP_like"/>
    <property type="match status" value="1"/>
</dbReference>
<reference evidence="7 8" key="1">
    <citation type="submission" date="2019-02" db="EMBL/GenBank/DDBJ databases">
        <title>Genome sequencing of the rare red list fungi Hericium alpestre (H. flagellum).</title>
        <authorList>
            <person name="Buettner E."/>
            <person name="Kellner H."/>
        </authorList>
    </citation>
    <scope>NUCLEOTIDE SEQUENCE [LARGE SCALE GENOMIC DNA]</scope>
    <source>
        <strain evidence="7 8">DSM 108284</strain>
    </source>
</reference>
<protein>
    <submittedName>
        <fullName evidence="7">Uncharacterized protein</fullName>
    </submittedName>
</protein>
<feature type="region of interest" description="Disordered" evidence="5">
    <location>
        <begin position="441"/>
        <end position="460"/>
    </location>
</feature>
<dbReference type="InterPro" id="IPR000560">
    <property type="entry name" value="His_Pase_clade-2"/>
</dbReference>
<dbReference type="GO" id="GO:0005869">
    <property type="term" value="C:dynactin complex"/>
    <property type="evidence" value="ECO:0007669"/>
    <property type="project" value="InterPro"/>
</dbReference>
<evidence type="ECO:0000313" key="7">
    <source>
        <dbReference type="EMBL" id="TFY79219.1"/>
    </source>
</evidence>
<dbReference type="InterPro" id="IPR028133">
    <property type="entry name" value="Dynamitin"/>
</dbReference>
<gene>
    <name evidence="7" type="ORF">EWM64_g4793</name>
</gene>
<name>A0A4Z0A0A9_9AGAM</name>
<dbReference type="PANTHER" id="PTHR20963">
    <property type="entry name" value="MULTIPLE INOSITOL POLYPHOSPHATE PHOSPHATASE-RELATED"/>
    <property type="match status" value="1"/>
</dbReference>
<dbReference type="PROSITE" id="PS00616">
    <property type="entry name" value="HIS_ACID_PHOSPHAT_1"/>
    <property type="match status" value="1"/>
</dbReference>
<evidence type="ECO:0000313" key="8">
    <source>
        <dbReference type="Proteomes" id="UP000298061"/>
    </source>
</evidence>
<dbReference type="Pfam" id="PF04912">
    <property type="entry name" value="Dynamitin"/>
    <property type="match status" value="1"/>
</dbReference>
<feature type="compositionally biased region" description="Basic and acidic residues" evidence="5">
    <location>
        <begin position="445"/>
        <end position="460"/>
    </location>
</feature>
<evidence type="ECO:0000256" key="1">
    <source>
        <dbReference type="ARBA" id="ARBA00004496"/>
    </source>
</evidence>
<feature type="chain" id="PRO_5021302585" evidence="6">
    <location>
        <begin position="21"/>
        <end position="719"/>
    </location>
</feature>
<proteinExistence type="predicted"/>
<keyword evidence="2" id="KW-0963">Cytoplasm</keyword>
<evidence type="ECO:0000256" key="3">
    <source>
        <dbReference type="ARBA" id="ARBA00022801"/>
    </source>
</evidence>
<feature type="coiled-coil region" evidence="4">
    <location>
        <begin position="646"/>
        <end position="719"/>
    </location>
</feature>
<organism evidence="7 8">
    <name type="scientific">Hericium alpestre</name>
    <dbReference type="NCBI Taxonomy" id="135208"/>
    <lineage>
        <taxon>Eukaryota</taxon>
        <taxon>Fungi</taxon>
        <taxon>Dikarya</taxon>
        <taxon>Basidiomycota</taxon>
        <taxon>Agaricomycotina</taxon>
        <taxon>Agaricomycetes</taxon>
        <taxon>Russulales</taxon>
        <taxon>Hericiaceae</taxon>
        <taxon>Hericium</taxon>
    </lineage>
</organism>
<dbReference type="InterPro" id="IPR029033">
    <property type="entry name" value="His_PPase_superfam"/>
</dbReference>
<keyword evidence="8" id="KW-1185">Reference proteome</keyword>
<evidence type="ECO:0000256" key="5">
    <source>
        <dbReference type="SAM" id="MobiDB-lite"/>
    </source>
</evidence>
<keyword evidence="6" id="KW-0732">Signal</keyword>
<dbReference type="Gene3D" id="3.40.50.1240">
    <property type="entry name" value="Phosphoglycerate mutase-like"/>
    <property type="match status" value="1"/>
</dbReference>
<dbReference type="GO" id="GO:0005737">
    <property type="term" value="C:cytoplasm"/>
    <property type="evidence" value="ECO:0007669"/>
    <property type="project" value="UniProtKB-SubCell"/>
</dbReference>
<dbReference type="InterPro" id="IPR033379">
    <property type="entry name" value="Acid_Pase_AS"/>
</dbReference>
<feature type="region of interest" description="Disordered" evidence="5">
    <location>
        <begin position="497"/>
        <end position="530"/>
    </location>
</feature>
<evidence type="ECO:0000256" key="4">
    <source>
        <dbReference type="SAM" id="Coils"/>
    </source>
</evidence>
<feature type="signal peptide" evidence="6">
    <location>
        <begin position="1"/>
        <end position="20"/>
    </location>
</feature>